<protein>
    <submittedName>
        <fullName evidence="2">Uncharacterized protein</fullName>
    </submittedName>
</protein>
<dbReference type="Proteomes" id="UP001198602">
    <property type="component" value="Unassembled WGS sequence"/>
</dbReference>
<accession>A0ABS7YAR0</accession>
<gene>
    <name evidence="2" type="ORF">LE190_09615</name>
</gene>
<feature type="transmembrane region" description="Helical" evidence="1">
    <location>
        <begin position="42"/>
        <end position="61"/>
    </location>
</feature>
<evidence type="ECO:0000256" key="1">
    <source>
        <dbReference type="SAM" id="Phobius"/>
    </source>
</evidence>
<keyword evidence="1" id="KW-0472">Membrane</keyword>
<reference evidence="2 3" key="1">
    <citation type="submission" date="2021-07" db="EMBL/GenBank/DDBJ databases">
        <title>Characterization of Violacein-producing bacteria and related species.</title>
        <authorList>
            <person name="Wilson H.S."/>
            <person name="De Leon M.E."/>
        </authorList>
    </citation>
    <scope>NUCLEOTIDE SEQUENCE [LARGE SCALE GENOMIC DNA]</scope>
    <source>
        <strain evidence="2 3">HSC-2F05</strain>
    </source>
</reference>
<proteinExistence type="predicted"/>
<evidence type="ECO:0000313" key="3">
    <source>
        <dbReference type="Proteomes" id="UP001198602"/>
    </source>
</evidence>
<keyword evidence="1" id="KW-0812">Transmembrane</keyword>
<keyword evidence="3" id="KW-1185">Reference proteome</keyword>
<dbReference type="RefSeq" id="WP_225238491.1">
    <property type="nucleotide sequence ID" value="NZ_JAHYBX010000003.1"/>
</dbReference>
<name>A0ABS7YAR0_9BURK</name>
<feature type="transmembrane region" description="Helical" evidence="1">
    <location>
        <begin position="73"/>
        <end position="98"/>
    </location>
</feature>
<sequence>MPGRCAKPASRKRLVLVHVGVALAVCFWISFGFAGLAPAQEITAAACPVLLPFLGAALLALARRKRAAASFAISGLASLATLICFPVLYSAILICLWLF</sequence>
<feature type="transmembrane region" description="Helical" evidence="1">
    <location>
        <begin position="14"/>
        <end position="36"/>
    </location>
</feature>
<comment type="caution">
    <text evidence="2">The sequence shown here is derived from an EMBL/GenBank/DDBJ whole genome shotgun (WGS) entry which is preliminary data.</text>
</comment>
<dbReference type="EMBL" id="JAHYBX010000003">
    <property type="protein sequence ID" value="MCA1856182.1"/>
    <property type="molecule type" value="Genomic_DNA"/>
</dbReference>
<evidence type="ECO:0000313" key="2">
    <source>
        <dbReference type="EMBL" id="MCA1856182.1"/>
    </source>
</evidence>
<keyword evidence="1" id="KW-1133">Transmembrane helix</keyword>
<organism evidence="2 3">
    <name type="scientific">Massilia hydrophila</name>
    <dbReference type="NCBI Taxonomy" id="3044279"/>
    <lineage>
        <taxon>Bacteria</taxon>
        <taxon>Pseudomonadati</taxon>
        <taxon>Pseudomonadota</taxon>
        <taxon>Betaproteobacteria</taxon>
        <taxon>Burkholderiales</taxon>
        <taxon>Oxalobacteraceae</taxon>
        <taxon>Telluria group</taxon>
        <taxon>Massilia</taxon>
    </lineage>
</organism>